<evidence type="ECO:0000256" key="2">
    <source>
        <dbReference type="ARBA" id="ARBA00023315"/>
    </source>
</evidence>
<dbReference type="SUPFAM" id="SSF55729">
    <property type="entry name" value="Acyl-CoA N-acyltransferases (Nat)"/>
    <property type="match status" value="1"/>
</dbReference>
<dbReference type="Pfam" id="PF00583">
    <property type="entry name" value="Acetyltransf_1"/>
    <property type="match status" value="1"/>
</dbReference>
<gene>
    <name evidence="4" type="ORF">SAMN05421647_102470</name>
</gene>
<dbReference type="PROSITE" id="PS51186">
    <property type="entry name" value="GNAT"/>
    <property type="match status" value="1"/>
</dbReference>
<keyword evidence="5" id="KW-1185">Reference proteome</keyword>
<dbReference type="Gene3D" id="3.40.630.30">
    <property type="match status" value="1"/>
</dbReference>
<dbReference type="CDD" id="cd04301">
    <property type="entry name" value="NAT_SF"/>
    <property type="match status" value="1"/>
</dbReference>
<keyword evidence="1 4" id="KW-0808">Transferase</keyword>
<dbReference type="GO" id="GO:0016747">
    <property type="term" value="F:acyltransferase activity, transferring groups other than amino-acyl groups"/>
    <property type="evidence" value="ECO:0007669"/>
    <property type="project" value="InterPro"/>
</dbReference>
<dbReference type="EMBL" id="FTMN01000002">
    <property type="protein sequence ID" value="SIQ15335.1"/>
    <property type="molecule type" value="Genomic_DNA"/>
</dbReference>
<dbReference type="InterPro" id="IPR016181">
    <property type="entry name" value="Acyl_CoA_acyltransferase"/>
</dbReference>
<evidence type="ECO:0000259" key="3">
    <source>
        <dbReference type="PROSITE" id="PS51186"/>
    </source>
</evidence>
<dbReference type="AlphaFoldDB" id="A0A1N6QFK3"/>
<accession>A0A1N6QFK3</accession>
<keyword evidence="2" id="KW-0012">Acyltransferase</keyword>
<name>A0A1N6QFK3_9GAMM</name>
<evidence type="ECO:0000313" key="5">
    <source>
        <dbReference type="Proteomes" id="UP000186895"/>
    </source>
</evidence>
<sequence>MDKLLEHANLENLTGLWQLMGATQVTEELQQSISWPRRCWQHPDQQAAEWSEIIEHIPANYLFPVWRAGEASVALEQALRRQGLEVGLEQLAMVLPLDTDTPSPDHPRLDVRLIESHEQAEQWSSLCGRAFGYTLDAEVIDQLRQQPDVDVLWASLNGEPIATAILYRTGPVTGIHQVGVPPELQGQGIARELMLMLLERARSAGAEYVCLQASVAGEPLYHKLGFQPQFRIRSYRRG</sequence>
<evidence type="ECO:0000313" key="4">
    <source>
        <dbReference type="EMBL" id="SIQ15335.1"/>
    </source>
</evidence>
<dbReference type="InterPro" id="IPR050832">
    <property type="entry name" value="Bact_Acetyltransf"/>
</dbReference>
<feature type="domain" description="N-acetyltransferase" evidence="3">
    <location>
        <begin position="109"/>
        <end position="238"/>
    </location>
</feature>
<dbReference type="RefSeq" id="WP_076461953.1">
    <property type="nucleotide sequence ID" value="NZ_FTMN01000002.1"/>
</dbReference>
<reference evidence="4 5" key="1">
    <citation type="submission" date="2017-01" db="EMBL/GenBank/DDBJ databases">
        <authorList>
            <person name="Mah S.A."/>
            <person name="Swanson W.J."/>
            <person name="Moy G.W."/>
            <person name="Vacquier V.D."/>
        </authorList>
    </citation>
    <scope>NUCLEOTIDE SEQUENCE [LARGE SCALE GENOMIC DNA]</scope>
    <source>
        <strain evidence="4 5">DSM 7027</strain>
    </source>
</reference>
<dbReference type="STRING" id="49186.SAMN05421647_102470"/>
<dbReference type="InterPro" id="IPR000182">
    <property type="entry name" value="GNAT_dom"/>
</dbReference>
<proteinExistence type="predicted"/>
<dbReference type="PANTHER" id="PTHR43877">
    <property type="entry name" value="AMINOALKYLPHOSPHONATE N-ACETYLTRANSFERASE-RELATED-RELATED"/>
    <property type="match status" value="1"/>
</dbReference>
<organism evidence="4 5">
    <name type="scientific">Marinobacterium stanieri</name>
    <dbReference type="NCBI Taxonomy" id="49186"/>
    <lineage>
        <taxon>Bacteria</taxon>
        <taxon>Pseudomonadati</taxon>
        <taxon>Pseudomonadota</taxon>
        <taxon>Gammaproteobacteria</taxon>
        <taxon>Oceanospirillales</taxon>
        <taxon>Oceanospirillaceae</taxon>
        <taxon>Marinobacterium</taxon>
    </lineage>
</organism>
<protein>
    <submittedName>
        <fullName evidence="4">Acetyltransferase (GNAT) domain-containing protein</fullName>
    </submittedName>
</protein>
<dbReference type="Proteomes" id="UP000186895">
    <property type="component" value="Unassembled WGS sequence"/>
</dbReference>
<dbReference type="eggNOG" id="COG0456">
    <property type="taxonomic scope" value="Bacteria"/>
</dbReference>
<evidence type="ECO:0000256" key="1">
    <source>
        <dbReference type="ARBA" id="ARBA00022679"/>
    </source>
</evidence>